<keyword evidence="2" id="KW-0547">Nucleotide-binding</keyword>
<dbReference type="InterPro" id="IPR027094">
    <property type="entry name" value="Mitofusin_fam"/>
</dbReference>
<reference evidence="7 8" key="1">
    <citation type="submission" date="2019-02" db="EMBL/GenBank/DDBJ databases">
        <title>Paenibacillus sp. nov., isolated from surface-sterilized tissue of Thalictrum simplex L.</title>
        <authorList>
            <person name="Tuo L."/>
        </authorList>
    </citation>
    <scope>NUCLEOTIDE SEQUENCE [LARGE SCALE GENOMIC DNA]</scope>
    <source>
        <strain evidence="7 8">N2SHLJ1</strain>
    </source>
</reference>
<evidence type="ECO:0000256" key="3">
    <source>
        <dbReference type="ARBA" id="ARBA00022801"/>
    </source>
</evidence>
<dbReference type="Pfam" id="PF00350">
    <property type="entry name" value="Dynamin_N"/>
    <property type="match status" value="1"/>
</dbReference>
<keyword evidence="4" id="KW-0342">GTP-binding</keyword>
<evidence type="ECO:0000259" key="6">
    <source>
        <dbReference type="Pfam" id="PF00350"/>
    </source>
</evidence>
<name>A0A4Q9DDU8_9BACL</name>
<dbReference type="GO" id="GO:0005525">
    <property type="term" value="F:GTP binding"/>
    <property type="evidence" value="ECO:0007669"/>
    <property type="project" value="UniProtKB-KW"/>
</dbReference>
<keyword evidence="5" id="KW-0472">Membrane</keyword>
<protein>
    <submittedName>
        <fullName evidence="7">Dynamin family protein</fullName>
    </submittedName>
</protein>
<evidence type="ECO:0000256" key="2">
    <source>
        <dbReference type="ARBA" id="ARBA00022741"/>
    </source>
</evidence>
<dbReference type="EMBL" id="SIRE01000044">
    <property type="protein sequence ID" value="TBL68566.1"/>
    <property type="molecule type" value="Genomic_DNA"/>
</dbReference>
<dbReference type="Proteomes" id="UP000293142">
    <property type="component" value="Unassembled WGS sequence"/>
</dbReference>
<sequence length="608" mass="68420">MGDIRALASVARAMREKAGRLASSRFTIALFGAFSAGKSSFANALIGQRVLPVSPNPTTAAINKIMPPEADWPHGSVKVKMKTLDALGSDILHSLKVLGSESADLPSAIRAIGKLSPAHVTAKGKPHFTFLKAVEKGWTAAEPHLGQELRVGLDEFREYVADESKSCFVDYIELYYSNPLTEQGIVFVDTPGADSINARHTGVAFNYIKNADAILFVTYYNHAFSQADREFLLQLGRVKDSFEMDKMFFIVNAADLASSQEELDGVVKHVEDNLLTHGIRHPRIYPVSSQRALEGKLAGDAELQEQSGLPPFERDFVQFSLEELTEIAVRSGEQEVKRAANVLEQWMVEAQSDVQQRQRKAETIREAHAAAKRQLLDTSASNDERELAKEIQELLYYVKQRTSYRYGELFNLAFNPSAFREDGRDTKTLMQSAWDDLLGMIAFDLTQESLATTLRIENKMNELGRKRYAAWEEQIAGKVDAYSAGEYEPGRYVTPQLELKLEVEDVQVRWLAGFYKNAKAFFEGDGKAKLKNELEQKLIEPMNRYAAAHAELLEHAYVRQYAERFDQLRELQLSALEEHVSGLTDALEMKLDLDELQRKKEELLTLLK</sequence>
<dbReference type="PANTHER" id="PTHR10465">
    <property type="entry name" value="TRANSMEMBRANE GTPASE FZO1"/>
    <property type="match status" value="1"/>
</dbReference>
<dbReference type="CDD" id="cd09912">
    <property type="entry name" value="DLP_2"/>
    <property type="match status" value="1"/>
</dbReference>
<dbReference type="OrthoDB" id="5477114at2"/>
<dbReference type="GO" id="GO:0003924">
    <property type="term" value="F:GTPase activity"/>
    <property type="evidence" value="ECO:0007669"/>
    <property type="project" value="InterPro"/>
</dbReference>
<evidence type="ECO:0000256" key="4">
    <source>
        <dbReference type="ARBA" id="ARBA00023134"/>
    </source>
</evidence>
<comment type="subcellular location">
    <subcellularLocation>
        <location evidence="1">Membrane</location>
    </subcellularLocation>
</comment>
<evidence type="ECO:0000256" key="5">
    <source>
        <dbReference type="ARBA" id="ARBA00023136"/>
    </source>
</evidence>
<evidence type="ECO:0000313" key="7">
    <source>
        <dbReference type="EMBL" id="TBL68566.1"/>
    </source>
</evidence>
<gene>
    <name evidence="7" type="ORF">EYB31_37675</name>
</gene>
<dbReference type="Gene3D" id="3.40.50.300">
    <property type="entry name" value="P-loop containing nucleotide triphosphate hydrolases"/>
    <property type="match status" value="1"/>
</dbReference>
<keyword evidence="3" id="KW-0378">Hydrolase</keyword>
<accession>A0A4Q9DDU8</accession>
<dbReference type="PANTHER" id="PTHR10465:SF0">
    <property type="entry name" value="SARCALUMENIN"/>
    <property type="match status" value="1"/>
</dbReference>
<organism evidence="7 8">
    <name type="scientific">Paenibacillus thalictri</name>
    <dbReference type="NCBI Taxonomy" id="2527873"/>
    <lineage>
        <taxon>Bacteria</taxon>
        <taxon>Bacillati</taxon>
        <taxon>Bacillota</taxon>
        <taxon>Bacilli</taxon>
        <taxon>Bacillales</taxon>
        <taxon>Paenibacillaceae</taxon>
        <taxon>Paenibacillus</taxon>
    </lineage>
</organism>
<dbReference type="SUPFAM" id="SSF52540">
    <property type="entry name" value="P-loop containing nucleoside triphosphate hydrolases"/>
    <property type="match status" value="1"/>
</dbReference>
<keyword evidence="8" id="KW-1185">Reference proteome</keyword>
<dbReference type="GO" id="GO:0016020">
    <property type="term" value="C:membrane"/>
    <property type="evidence" value="ECO:0007669"/>
    <property type="project" value="UniProtKB-SubCell"/>
</dbReference>
<evidence type="ECO:0000313" key="8">
    <source>
        <dbReference type="Proteomes" id="UP000293142"/>
    </source>
</evidence>
<evidence type="ECO:0000256" key="1">
    <source>
        <dbReference type="ARBA" id="ARBA00004370"/>
    </source>
</evidence>
<proteinExistence type="predicted"/>
<dbReference type="InterPro" id="IPR027417">
    <property type="entry name" value="P-loop_NTPase"/>
</dbReference>
<feature type="domain" description="Dynamin N-terminal" evidence="6">
    <location>
        <begin position="28"/>
        <end position="253"/>
    </location>
</feature>
<dbReference type="InterPro" id="IPR045063">
    <property type="entry name" value="Dynamin_N"/>
</dbReference>
<comment type="caution">
    <text evidence="7">The sequence shown here is derived from an EMBL/GenBank/DDBJ whole genome shotgun (WGS) entry which is preliminary data.</text>
</comment>
<dbReference type="AlphaFoldDB" id="A0A4Q9DDU8"/>